<dbReference type="Gene3D" id="1.10.246.120">
    <property type="match status" value="1"/>
</dbReference>
<dbReference type="VEuPathDB" id="FungiDB:SCHCODRAFT_01088449"/>
<accession>D8Q1M8</accession>
<dbReference type="KEGG" id="scm:SCHCO_01088449"/>
<dbReference type="AlphaFoldDB" id="D8Q1M8"/>
<evidence type="ECO:0000313" key="3">
    <source>
        <dbReference type="EMBL" id="EFI98536.1"/>
    </source>
</evidence>
<feature type="compositionally biased region" description="Polar residues" evidence="1">
    <location>
        <begin position="269"/>
        <end position="281"/>
    </location>
</feature>
<evidence type="ECO:0000259" key="2">
    <source>
        <dbReference type="PROSITE" id="PS51205"/>
    </source>
</evidence>
<feature type="domain" description="VPS9" evidence="2">
    <location>
        <begin position="396"/>
        <end position="540"/>
    </location>
</feature>
<dbReference type="SMART" id="SM00167">
    <property type="entry name" value="VPS9"/>
    <property type="match status" value="1"/>
</dbReference>
<dbReference type="FunCoup" id="D8Q1M8">
    <property type="interactions" value="60"/>
</dbReference>
<dbReference type="PANTHER" id="PTHR23101">
    <property type="entry name" value="RAB GDP/GTP EXCHANGE FACTOR"/>
    <property type="match status" value="1"/>
</dbReference>
<sequence>MSSNTAPRTAPATFATTAPNDELTAAVDKLALLEDSATTSAAPAPDPTTTLPTSSTPDPNPWRTMTPGIPPTSATETVPSESTTPNPWQAPTPTLPQEPTAVADPATLDPELRNSAAAFGGAQKTVTSEQEKEILAAFDPYARVESEEQRKAWDDARTSQDEESKDGDAASVSKAEAGVEGEPPATPSKADAPPEPPSKTHTPSSSASGFPSLNFSSIARSFSISSLSKDKGRPVSLDAKAQPDNVDARTVSQEQQDSGQQGNELRPSNDGNTAGSTQNQARQDDGEPPPFDFQRFLEQMNSKSAEPVSKYLKSFLSNFAKRTFTVNDQIKIINDFLNFIAQRMRQTDPWRKCTEQEFDNAMEGMEKLVMNRLYDFTFTPSIPTLQPPRPVTTDDLERDRVLAQRIALFGWVEEKHLDIDLTSEEGDTSSAKGFLMFAQQELLKMNHYKAPRDKVICILNCCKVIFGLIRHLKKDESADAFIPLLIFVVLKANPEHLLSNMEFIQRFRNPAKLQSEAGYYLSSLMGAVSFIETMDHTSLSNITQ</sequence>
<dbReference type="EMBL" id="GL377305">
    <property type="protein sequence ID" value="EFI98536.1"/>
    <property type="molecule type" value="Genomic_DNA"/>
</dbReference>
<dbReference type="InterPro" id="IPR045046">
    <property type="entry name" value="Vps9-like"/>
</dbReference>
<protein>
    <recommendedName>
        <fullName evidence="2">VPS9 domain-containing protein</fullName>
    </recommendedName>
</protein>
<dbReference type="Pfam" id="PF02204">
    <property type="entry name" value="VPS9"/>
    <property type="match status" value="1"/>
</dbReference>
<feature type="compositionally biased region" description="Polar residues" evidence="1">
    <location>
        <begin position="250"/>
        <end position="263"/>
    </location>
</feature>
<dbReference type="GO" id="GO:0016192">
    <property type="term" value="P:vesicle-mediated transport"/>
    <property type="evidence" value="ECO:0007669"/>
    <property type="project" value="InterPro"/>
</dbReference>
<feature type="compositionally biased region" description="Basic and acidic residues" evidence="1">
    <location>
        <begin position="142"/>
        <end position="168"/>
    </location>
</feature>
<dbReference type="InterPro" id="IPR041545">
    <property type="entry name" value="DUF5601"/>
</dbReference>
<feature type="region of interest" description="Disordered" evidence="1">
    <location>
        <begin position="137"/>
        <end position="213"/>
    </location>
</feature>
<dbReference type="GeneID" id="9595968"/>
<dbReference type="PROSITE" id="PS51205">
    <property type="entry name" value="VPS9"/>
    <property type="match status" value="1"/>
</dbReference>
<dbReference type="GO" id="GO:0030139">
    <property type="term" value="C:endocytic vesicle"/>
    <property type="evidence" value="ECO:0007669"/>
    <property type="project" value="TreeGrafter"/>
</dbReference>
<dbReference type="GO" id="GO:0031267">
    <property type="term" value="F:small GTPase binding"/>
    <property type="evidence" value="ECO:0007669"/>
    <property type="project" value="TreeGrafter"/>
</dbReference>
<dbReference type="Proteomes" id="UP000007431">
    <property type="component" value="Unassembled WGS sequence"/>
</dbReference>
<dbReference type="SUPFAM" id="SSF109993">
    <property type="entry name" value="VPS9 domain"/>
    <property type="match status" value="1"/>
</dbReference>
<feature type="compositionally biased region" description="Polar residues" evidence="1">
    <location>
        <begin position="72"/>
        <end position="87"/>
    </location>
</feature>
<gene>
    <name evidence="3" type="ORF">SCHCODRAFT_67546</name>
</gene>
<feature type="compositionally biased region" description="Low complexity" evidence="1">
    <location>
        <begin position="1"/>
        <end position="19"/>
    </location>
</feature>
<dbReference type="InterPro" id="IPR003123">
    <property type="entry name" value="VPS9"/>
</dbReference>
<dbReference type="HOGENOM" id="CLU_037285_0_0_1"/>
<feature type="non-terminal residue" evidence="3">
    <location>
        <position position="544"/>
    </location>
</feature>
<evidence type="ECO:0000313" key="4">
    <source>
        <dbReference type="Proteomes" id="UP000007431"/>
    </source>
</evidence>
<feature type="compositionally biased region" description="Polar residues" evidence="1">
    <location>
        <begin position="199"/>
        <end position="213"/>
    </location>
</feature>
<dbReference type="InterPro" id="IPR037191">
    <property type="entry name" value="VPS9_dom_sf"/>
</dbReference>
<proteinExistence type="predicted"/>
<reference evidence="3 4" key="1">
    <citation type="journal article" date="2010" name="Nat. Biotechnol.">
        <title>Genome sequence of the model mushroom Schizophyllum commune.</title>
        <authorList>
            <person name="Ohm R.A."/>
            <person name="de Jong J.F."/>
            <person name="Lugones L.G."/>
            <person name="Aerts A."/>
            <person name="Kothe E."/>
            <person name="Stajich J.E."/>
            <person name="de Vries R.P."/>
            <person name="Record E."/>
            <person name="Levasseur A."/>
            <person name="Baker S.E."/>
            <person name="Bartholomew K.A."/>
            <person name="Coutinho P.M."/>
            <person name="Erdmann S."/>
            <person name="Fowler T.J."/>
            <person name="Gathman A.C."/>
            <person name="Lombard V."/>
            <person name="Henrissat B."/>
            <person name="Knabe N."/>
            <person name="Kuees U."/>
            <person name="Lilly W.W."/>
            <person name="Lindquist E."/>
            <person name="Lucas S."/>
            <person name="Magnuson J.K."/>
            <person name="Piumi F."/>
            <person name="Raudaskoski M."/>
            <person name="Salamov A."/>
            <person name="Schmutz J."/>
            <person name="Schwarze F.W.M.R."/>
            <person name="vanKuyk P.A."/>
            <person name="Horton J.S."/>
            <person name="Grigoriev I.V."/>
            <person name="Woesten H.A.B."/>
        </authorList>
    </citation>
    <scope>NUCLEOTIDE SEQUENCE [LARGE SCALE GENOMIC DNA]</scope>
    <source>
        <strain evidence="4">H4-8 / FGSC 9210</strain>
    </source>
</reference>
<dbReference type="OrthoDB" id="300289at2759"/>
<dbReference type="InParanoid" id="D8Q1M8"/>
<dbReference type="eggNOG" id="KOG2319">
    <property type="taxonomic scope" value="Eukaryota"/>
</dbReference>
<dbReference type="Pfam" id="PF18151">
    <property type="entry name" value="DUF5601"/>
    <property type="match status" value="1"/>
</dbReference>
<evidence type="ECO:0000256" key="1">
    <source>
        <dbReference type="SAM" id="MobiDB-lite"/>
    </source>
</evidence>
<organism evidence="4">
    <name type="scientific">Schizophyllum commune (strain H4-8 / FGSC 9210)</name>
    <name type="common">Split gill fungus</name>
    <dbReference type="NCBI Taxonomy" id="578458"/>
    <lineage>
        <taxon>Eukaryota</taxon>
        <taxon>Fungi</taxon>
        <taxon>Dikarya</taxon>
        <taxon>Basidiomycota</taxon>
        <taxon>Agaricomycotina</taxon>
        <taxon>Agaricomycetes</taxon>
        <taxon>Agaricomycetidae</taxon>
        <taxon>Agaricales</taxon>
        <taxon>Schizophyllaceae</taxon>
        <taxon>Schizophyllum</taxon>
    </lineage>
</organism>
<name>D8Q1M8_SCHCM</name>
<feature type="region of interest" description="Disordered" evidence="1">
    <location>
        <begin position="1"/>
        <end position="111"/>
    </location>
</feature>
<dbReference type="GO" id="GO:0005829">
    <property type="term" value="C:cytosol"/>
    <property type="evidence" value="ECO:0007669"/>
    <property type="project" value="TreeGrafter"/>
</dbReference>
<dbReference type="Gene3D" id="1.20.1050.80">
    <property type="entry name" value="VPS9 domain"/>
    <property type="match status" value="1"/>
</dbReference>
<dbReference type="STRING" id="578458.D8Q1M8"/>
<keyword evidence="4" id="KW-1185">Reference proteome</keyword>
<feature type="compositionally biased region" description="Low complexity" evidence="1">
    <location>
        <begin position="35"/>
        <end position="57"/>
    </location>
</feature>
<feature type="region of interest" description="Disordered" evidence="1">
    <location>
        <begin position="225"/>
        <end position="293"/>
    </location>
</feature>
<dbReference type="PANTHER" id="PTHR23101:SF25">
    <property type="entry name" value="GTPASE-ACTIVATING PROTEIN AND VPS9 DOMAIN-CONTAINING PROTEIN 1"/>
    <property type="match status" value="1"/>
</dbReference>
<dbReference type="GO" id="GO:0005085">
    <property type="term" value="F:guanyl-nucleotide exchange factor activity"/>
    <property type="evidence" value="ECO:0007669"/>
    <property type="project" value="InterPro"/>
</dbReference>